<dbReference type="GO" id="GO:0006308">
    <property type="term" value="P:DNA catabolic process"/>
    <property type="evidence" value="ECO:0007669"/>
    <property type="project" value="UniProtKB-UniRule"/>
</dbReference>
<dbReference type="InterPro" id="IPR029052">
    <property type="entry name" value="Metallo-depent_PP-like"/>
</dbReference>
<dbReference type="Gene3D" id="3.60.21.50">
    <property type="match status" value="1"/>
</dbReference>
<evidence type="ECO:0000313" key="19">
    <source>
        <dbReference type="Proteomes" id="UP000070184"/>
    </source>
</evidence>
<dbReference type="GO" id="GO:0008310">
    <property type="term" value="F:single-stranded DNA 3'-5' DNA exonuclease activity"/>
    <property type="evidence" value="ECO:0007669"/>
    <property type="project" value="UniProtKB-EC"/>
</dbReference>
<dbReference type="PANTHER" id="PTHR10416:SF0">
    <property type="entry name" value="DNA POLYMERASE DELTA SUBUNIT 2"/>
    <property type="match status" value="1"/>
</dbReference>
<keyword evidence="19" id="KW-1185">Reference proteome</keyword>
<organism evidence="18 19">
    <name type="scientific">candidate division MSBL1 archaeon SCGC-AAA259B11</name>
    <dbReference type="NCBI Taxonomy" id="1698260"/>
    <lineage>
        <taxon>Archaea</taxon>
        <taxon>Methanobacteriati</taxon>
        <taxon>Methanobacteriota</taxon>
        <taxon>candidate division MSBL1</taxon>
    </lineage>
</organism>
<evidence type="ECO:0000259" key="17">
    <source>
        <dbReference type="Pfam" id="PF04042"/>
    </source>
</evidence>
<dbReference type="EMBL" id="LHXK01000012">
    <property type="protein sequence ID" value="KXA90129.1"/>
    <property type="molecule type" value="Genomic_DNA"/>
</dbReference>
<evidence type="ECO:0000256" key="5">
    <source>
        <dbReference type="ARBA" id="ARBA00022695"/>
    </source>
</evidence>
<evidence type="ECO:0000256" key="6">
    <source>
        <dbReference type="ARBA" id="ARBA00022705"/>
    </source>
</evidence>
<evidence type="ECO:0000256" key="16">
    <source>
        <dbReference type="SAM" id="MobiDB-lite"/>
    </source>
</evidence>
<keyword evidence="12 15" id="KW-0511">Multifunctional enzyme</keyword>
<dbReference type="EC" id="3.1.11.1" evidence="15"/>
<evidence type="ECO:0000256" key="10">
    <source>
        <dbReference type="ARBA" id="ARBA00022932"/>
    </source>
</evidence>
<dbReference type="Gene3D" id="2.40.50.140">
    <property type="entry name" value="Nucleic acid-binding proteins"/>
    <property type="match status" value="1"/>
</dbReference>
<comment type="subunit">
    <text evidence="3 15">Heterodimer of a large subunit and a small subunit.</text>
</comment>
<dbReference type="InterPro" id="IPR024826">
    <property type="entry name" value="DNA_pol_delta/II_ssu"/>
</dbReference>
<reference evidence="18 19" key="1">
    <citation type="journal article" date="2016" name="Sci. Rep.">
        <title>Metabolic traits of an uncultured archaeal lineage -MSBL1- from brine pools of the Red Sea.</title>
        <authorList>
            <person name="Mwirichia R."/>
            <person name="Alam I."/>
            <person name="Rashid M."/>
            <person name="Vinu M."/>
            <person name="Ba-Alawi W."/>
            <person name="Anthony Kamau A."/>
            <person name="Kamanda Ngugi D."/>
            <person name="Goker M."/>
            <person name="Klenk H.P."/>
            <person name="Bajic V."/>
            <person name="Stingl U."/>
        </authorList>
    </citation>
    <scope>NUCLEOTIDE SEQUENCE [LARGE SCALE GENOMIC DNA]</scope>
    <source>
        <strain evidence="18">SCGC-AAA259B11</strain>
    </source>
</reference>
<dbReference type="PIRSF" id="PIRSF000803">
    <property type="entry name" value="Arc_Pol2_small"/>
    <property type="match status" value="1"/>
</dbReference>
<comment type="catalytic activity">
    <reaction evidence="14 15">
        <text>DNA(n) + a 2'-deoxyribonucleoside 5'-triphosphate = DNA(n+1) + diphosphate</text>
        <dbReference type="Rhea" id="RHEA:22508"/>
        <dbReference type="Rhea" id="RHEA-COMP:17339"/>
        <dbReference type="Rhea" id="RHEA-COMP:17340"/>
        <dbReference type="ChEBI" id="CHEBI:33019"/>
        <dbReference type="ChEBI" id="CHEBI:61560"/>
        <dbReference type="ChEBI" id="CHEBI:173112"/>
        <dbReference type="EC" id="2.7.7.7"/>
    </reaction>
</comment>
<evidence type="ECO:0000256" key="9">
    <source>
        <dbReference type="ARBA" id="ARBA00022839"/>
    </source>
</evidence>
<evidence type="ECO:0000256" key="4">
    <source>
        <dbReference type="ARBA" id="ARBA00022679"/>
    </source>
</evidence>
<keyword evidence="8 15" id="KW-0378">Hydrolase</keyword>
<keyword evidence="10 15" id="KW-0239">DNA-directed DNA polymerase</keyword>
<dbReference type="InterPro" id="IPR011149">
    <property type="entry name" value="Pol2_small_arc"/>
</dbReference>
<evidence type="ECO:0000256" key="7">
    <source>
        <dbReference type="ARBA" id="ARBA00022722"/>
    </source>
</evidence>
<keyword evidence="11 15" id="KW-0238">DNA-binding</keyword>
<dbReference type="GO" id="GO:0003887">
    <property type="term" value="F:DNA-directed DNA polymerase activity"/>
    <property type="evidence" value="ECO:0007669"/>
    <property type="project" value="UniProtKB-UniRule"/>
</dbReference>
<feature type="domain" description="DNA polymerase alpha/delta/epsilon subunit B" evidence="17">
    <location>
        <begin position="258"/>
        <end position="467"/>
    </location>
</feature>
<dbReference type="InterPro" id="IPR007185">
    <property type="entry name" value="DNA_pol_a/d/e_bsu"/>
</dbReference>
<dbReference type="GO" id="GO:0003677">
    <property type="term" value="F:DNA binding"/>
    <property type="evidence" value="ECO:0007669"/>
    <property type="project" value="UniProtKB-UniRule"/>
</dbReference>
<evidence type="ECO:0000256" key="15">
    <source>
        <dbReference type="HAMAP-Rule" id="MF_00325"/>
    </source>
</evidence>
<dbReference type="AlphaFoldDB" id="A0A133U7H2"/>
<dbReference type="GO" id="GO:0006271">
    <property type="term" value="P:DNA strand elongation involved in DNA replication"/>
    <property type="evidence" value="ECO:0007669"/>
    <property type="project" value="TreeGrafter"/>
</dbReference>
<keyword evidence="4 15" id="KW-0808">Transferase</keyword>
<evidence type="ECO:0000256" key="8">
    <source>
        <dbReference type="ARBA" id="ARBA00022801"/>
    </source>
</evidence>
<protein>
    <recommendedName>
        <fullName evidence="15">DNA polymerase II small subunit</fullName>
        <shortName evidence="15">Pol II</shortName>
        <ecNumber evidence="15">2.7.7.7</ecNumber>
    </recommendedName>
    <alternativeName>
        <fullName evidence="15">Exodeoxyribonuclease small subunit</fullName>
        <ecNumber evidence="15">3.1.11.1</ecNumber>
    </alternativeName>
</protein>
<feature type="compositionally biased region" description="Acidic residues" evidence="16">
    <location>
        <begin position="61"/>
        <end position="75"/>
    </location>
</feature>
<comment type="catalytic activity">
    <reaction evidence="1 15">
        <text>Exonucleolytic cleavage in the 3'- to 5'-direction to yield nucleoside 5'-phosphates.</text>
        <dbReference type="EC" id="3.1.11.1"/>
    </reaction>
</comment>
<evidence type="ECO:0000256" key="13">
    <source>
        <dbReference type="ARBA" id="ARBA00024817"/>
    </source>
</evidence>
<dbReference type="SUPFAM" id="SSF56300">
    <property type="entry name" value="Metallo-dependent phosphatases"/>
    <property type="match status" value="1"/>
</dbReference>
<comment type="caution">
    <text evidence="18">The sequence shown here is derived from an EMBL/GenBank/DDBJ whole genome shotgun (WGS) entry which is preliminary data.</text>
</comment>
<comment type="similarity">
    <text evidence="2 15">Belongs to the DNA polymerase delta/II small subunit family.</text>
</comment>
<feature type="region of interest" description="Disordered" evidence="16">
    <location>
        <begin position="47"/>
        <end position="76"/>
    </location>
</feature>
<dbReference type="GO" id="GO:0042575">
    <property type="term" value="C:DNA polymerase complex"/>
    <property type="evidence" value="ECO:0007669"/>
    <property type="project" value="TreeGrafter"/>
</dbReference>
<sequence length="520" mass="58151">MHVTPDALDRISNSSETVISRILSELEGREDRPSIVTDRVVSQILESEEVIPSSVSTPSTEGEEDAESELAEDETLPQIEADASEEVVLGEDGDTKLRNFRDITGNSSSEGKVEDFVQLFRDRYEKLSSIVLSREGFQNYTEMRNIVRHEGDMVNLVGLVNEKRETRKKDAWIVELEDPTGKAVIYVKDSKRNERVVEKIKRIVTDEVVGVKAKVPDEMRSGSRNPLVWGNEIVWPDVPISQSSSTQDRLGEASGYAVLISDIHVGSSMFMSEVFNKFLDWLNGNAGNKKQKELAKQVKYLLIAGDLVDGIGIYPGQQKELEIENVHEQYKKVAELLSRVPDHITVIAAPGNHDAVRLAEPQPALGTEIAAPLRKINMKLVGNPALLSIEGVKFLIYHGMSFDDLISAVPDLDRENVALPMREILKRRHLAPIYGEPMGGRTPIAPENEDYLVIDELPDVLHCGHLHRYDCDEYRGVLMVNSATFQKQTLFMKRQGVTPTPGHVPIVNLETREVRAINFA</sequence>
<proteinExistence type="inferred from homology"/>
<dbReference type="HAMAP" id="MF_00325">
    <property type="entry name" value="DNApol_II_A_arch"/>
    <property type="match status" value="1"/>
</dbReference>
<evidence type="ECO:0000256" key="14">
    <source>
        <dbReference type="ARBA" id="ARBA00049244"/>
    </source>
</evidence>
<dbReference type="PANTHER" id="PTHR10416">
    <property type="entry name" value="DNA POLYMERASE DELTA SUBUNIT 2"/>
    <property type="match status" value="1"/>
</dbReference>
<accession>A0A133U7H2</accession>
<dbReference type="PATRIC" id="fig|1698260.3.peg.135"/>
<evidence type="ECO:0000256" key="11">
    <source>
        <dbReference type="ARBA" id="ARBA00023125"/>
    </source>
</evidence>
<evidence type="ECO:0000256" key="1">
    <source>
        <dbReference type="ARBA" id="ARBA00000563"/>
    </source>
</evidence>
<dbReference type="InterPro" id="IPR012340">
    <property type="entry name" value="NA-bd_OB-fold"/>
</dbReference>
<dbReference type="Proteomes" id="UP000070184">
    <property type="component" value="Unassembled WGS sequence"/>
</dbReference>
<name>A0A133U7H2_9EURY</name>
<keyword evidence="7 15" id="KW-0540">Nuclease</keyword>
<keyword evidence="6 15" id="KW-0235">DNA replication</keyword>
<evidence type="ECO:0000256" key="12">
    <source>
        <dbReference type="ARBA" id="ARBA00023268"/>
    </source>
</evidence>
<keyword evidence="9 15" id="KW-0269">Exonuclease</keyword>
<keyword evidence="5 15" id="KW-0548">Nucleotidyltransferase</keyword>
<dbReference type="EC" id="2.7.7.7" evidence="15"/>
<comment type="function">
    <text evidence="13 15">Possesses two activities: a DNA synthesis (polymerase) and an exonucleolytic activity that degrades single-stranded DNA in the 3' to 5' direction. Has a template-primer preference which is characteristic of a replicative DNA polymerase.</text>
</comment>
<dbReference type="NCBIfam" id="NF003118">
    <property type="entry name" value="PRK04036.1-3"/>
    <property type="match status" value="1"/>
</dbReference>
<evidence type="ECO:0000256" key="2">
    <source>
        <dbReference type="ARBA" id="ARBA00006035"/>
    </source>
</evidence>
<evidence type="ECO:0000313" key="18">
    <source>
        <dbReference type="EMBL" id="KXA90129.1"/>
    </source>
</evidence>
<gene>
    <name evidence="15" type="primary">polB</name>
    <name evidence="18" type="ORF">AKJ61_01385</name>
</gene>
<dbReference type="Pfam" id="PF04042">
    <property type="entry name" value="DNA_pol_E_B"/>
    <property type="match status" value="1"/>
</dbReference>
<evidence type="ECO:0000256" key="3">
    <source>
        <dbReference type="ARBA" id="ARBA00011315"/>
    </source>
</evidence>